<comment type="caution">
    <text evidence="2">The sequence shown here is derived from an EMBL/GenBank/DDBJ whole genome shotgun (WGS) entry which is preliminary data.</text>
</comment>
<accession>A0A8J3F5M9</accession>
<evidence type="ECO:0008006" key="4">
    <source>
        <dbReference type="Google" id="ProtNLM"/>
    </source>
</evidence>
<protein>
    <recommendedName>
        <fullName evidence="4">Secreted protein</fullName>
    </recommendedName>
</protein>
<dbReference type="AlphaFoldDB" id="A0A8J3F5M9"/>
<feature type="signal peptide" evidence="1">
    <location>
        <begin position="1"/>
        <end position="29"/>
    </location>
</feature>
<dbReference type="Pfam" id="PF14273">
    <property type="entry name" value="DUF4360"/>
    <property type="match status" value="1"/>
</dbReference>
<reference evidence="2" key="2">
    <citation type="submission" date="2020-09" db="EMBL/GenBank/DDBJ databases">
        <authorList>
            <person name="Sun Q."/>
            <person name="Ohkuma M."/>
        </authorList>
    </citation>
    <scope>NUCLEOTIDE SEQUENCE</scope>
    <source>
        <strain evidence="2">JCM 3090</strain>
    </source>
</reference>
<reference evidence="2" key="1">
    <citation type="journal article" date="2014" name="Int. J. Syst. Evol. Microbiol.">
        <title>Complete genome sequence of Corynebacterium casei LMG S-19264T (=DSM 44701T), isolated from a smear-ripened cheese.</title>
        <authorList>
            <consortium name="US DOE Joint Genome Institute (JGI-PGF)"/>
            <person name="Walter F."/>
            <person name="Albersmeier A."/>
            <person name="Kalinowski J."/>
            <person name="Ruckert C."/>
        </authorList>
    </citation>
    <scope>NUCLEOTIDE SEQUENCE</scope>
    <source>
        <strain evidence="2">JCM 3090</strain>
    </source>
</reference>
<evidence type="ECO:0000313" key="3">
    <source>
        <dbReference type="Proteomes" id="UP000649739"/>
    </source>
</evidence>
<sequence>MTRRIPRGPVVVAAAVAGVLVAGYGTASALTDDAAAAPTVKLLAANGDGCVDGRGVTVSNAAKPGVFTIHITGAGSAVGPDVPASQRRKTCTVSLDVNTSRGSTYAIRKVTLNGSARLARGASGTATVVAAAKAGADGTFSHKENGPLRDYWTDSGVPEPAVEGECGSDRALTVAASTFTNRGSSGTDATSSFNLIGPRRHQSLVVQLAQVDC</sequence>
<feature type="chain" id="PRO_5035279897" description="Secreted protein" evidence="1">
    <location>
        <begin position="30"/>
        <end position="213"/>
    </location>
</feature>
<evidence type="ECO:0000256" key="1">
    <source>
        <dbReference type="SAM" id="SignalP"/>
    </source>
</evidence>
<keyword evidence="3" id="KW-1185">Reference proteome</keyword>
<organism evidence="2 3">
    <name type="scientific">Pilimelia anulata</name>
    <dbReference type="NCBI Taxonomy" id="53371"/>
    <lineage>
        <taxon>Bacteria</taxon>
        <taxon>Bacillati</taxon>
        <taxon>Actinomycetota</taxon>
        <taxon>Actinomycetes</taxon>
        <taxon>Micromonosporales</taxon>
        <taxon>Micromonosporaceae</taxon>
        <taxon>Pilimelia</taxon>
    </lineage>
</organism>
<gene>
    <name evidence="2" type="ORF">GCM10010123_00060</name>
</gene>
<name>A0A8J3F5M9_9ACTN</name>
<dbReference type="RefSeq" id="WP_189167914.1">
    <property type="nucleotide sequence ID" value="NZ_BMQB01000001.1"/>
</dbReference>
<proteinExistence type="predicted"/>
<dbReference type="EMBL" id="BMQB01000001">
    <property type="protein sequence ID" value="GGJ74110.1"/>
    <property type="molecule type" value="Genomic_DNA"/>
</dbReference>
<keyword evidence="1" id="KW-0732">Signal</keyword>
<dbReference type="InterPro" id="IPR025649">
    <property type="entry name" value="DUF4360"/>
</dbReference>
<evidence type="ECO:0000313" key="2">
    <source>
        <dbReference type="EMBL" id="GGJ74110.1"/>
    </source>
</evidence>
<dbReference type="Proteomes" id="UP000649739">
    <property type="component" value="Unassembled WGS sequence"/>
</dbReference>